<evidence type="ECO:0000256" key="1">
    <source>
        <dbReference type="ARBA" id="ARBA00001286"/>
    </source>
</evidence>
<reference evidence="10" key="1">
    <citation type="submission" date="2017-02" db="EMBL/GenBank/DDBJ databases">
        <authorList>
            <person name="Regsiter A."/>
            <person name="William W."/>
        </authorList>
    </citation>
    <scope>NUCLEOTIDE SEQUENCE</scope>
    <source>
        <strain evidence="10">Bib</strain>
    </source>
</reference>
<organism evidence="10">
    <name type="scientific">uncultured spirochete</name>
    <dbReference type="NCBI Taxonomy" id="156406"/>
    <lineage>
        <taxon>Bacteria</taxon>
        <taxon>Pseudomonadati</taxon>
        <taxon>Spirochaetota</taxon>
        <taxon>Spirochaetia</taxon>
        <taxon>Spirochaetales</taxon>
        <taxon>environmental samples</taxon>
    </lineage>
</organism>
<dbReference type="InterPro" id="IPR036217">
    <property type="entry name" value="MethylDNA_cys_MeTrfase_DNAb"/>
</dbReference>
<sequence length="202" mass="22446">MIPIQWKETQAFSTSVPTRFGSIVVVWQGEEAPILSRIYLPRNDCALVSQAHTDFPILEQWNDRRLLPDLISRATEAICAAAESKPAQFPFKLLRPGLQYLNSFRQTILSLEASIPFGHVSTYLELAKASGKPSAFRAVASALSHNPFPLLIPCHRVIASNGSLAGYQGGLEMKRFLLEREGVPFSSSGMVNLHLARLWHFS</sequence>
<comment type="catalytic activity">
    <reaction evidence="1">
        <text>a 4-O-methyl-thymidine in DNA + L-cysteinyl-[protein] = a thymidine in DNA + S-methyl-L-cysteinyl-[protein]</text>
        <dbReference type="Rhea" id="RHEA:53428"/>
        <dbReference type="Rhea" id="RHEA-COMP:10131"/>
        <dbReference type="Rhea" id="RHEA-COMP:10132"/>
        <dbReference type="Rhea" id="RHEA-COMP:13555"/>
        <dbReference type="Rhea" id="RHEA-COMP:13556"/>
        <dbReference type="ChEBI" id="CHEBI:29950"/>
        <dbReference type="ChEBI" id="CHEBI:82612"/>
        <dbReference type="ChEBI" id="CHEBI:137386"/>
        <dbReference type="ChEBI" id="CHEBI:137387"/>
        <dbReference type="EC" id="2.1.1.63"/>
    </reaction>
</comment>
<protein>
    <recommendedName>
        <fullName evidence="3">methylated-DNA--[protein]-cysteine S-methyltransferase</fullName>
        <ecNumber evidence="3">2.1.1.63</ecNumber>
    </recommendedName>
</protein>
<dbReference type="InterPro" id="IPR036388">
    <property type="entry name" value="WH-like_DNA-bd_sf"/>
</dbReference>
<dbReference type="CDD" id="cd06445">
    <property type="entry name" value="ATase"/>
    <property type="match status" value="1"/>
</dbReference>
<dbReference type="InterPro" id="IPR001497">
    <property type="entry name" value="MethylDNA_cys_MeTrfase_AS"/>
</dbReference>
<feature type="domain" description="Methylated-DNA-[protein]-cysteine S-methyltransferase DNA binding" evidence="9">
    <location>
        <begin position="104"/>
        <end position="183"/>
    </location>
</feature>
<dbReference type="EC" id="2.1.1.63" evidence="3"/>
<evidence type="ECO:0000256" key="4">
    <source>
        <dbReference type="ARBA" id="ARBA00022603"/>
    </source>
</evidence>
<evidence type="ECO:0000256" key="3">
    <source>
        <dbReference type="ARBA" id="ARBA00011918"/>
    </source>
</evidence>
<keyword evidence="4 10" id="KW-0489">Methyltransferase</keyword>
<evidence type="ECO:0000256" key="8">
    <source>
        <dbReference type="ARBA" id="ARBA00049348"/>
    </source>
</evidence>
<keyword evidence="6" id="KW-0227">DNA damage</keyword>
<dbReference type="FunFam" id="1.10.10.10:FF:000214">
    <property type="entry name" value="Methylated-DNA--protein-cysteine methyltransferase"/>
    <property type="match status" value="1"/>
</dbReference>
<dbReference type="EMBL" id="FWDM01000020">
    <property type="protein sequence ID" value="SLM13037.1"/>
    <property type="molecule type" value="Genomic_DNA"/>
</dbReference>
<dbReference type="Gene3D" id="1.10.10.10">
    <property type="entry name" value="Winged helix-like DNA-binding domain superfamily/Winged helix DNA-binding domain"/>
    <property type="match status" value="1"/>
</dbReference>
<evidence type="ECO:0000313" key="10">
    <source>
        <dbReference type="EMBL" id="SLM13037.1"/>
    </source>
</evidence>
<keyword evidence="5 10" id="KW-0808">Transferase</keyword>
<dbReference type="NCBIfam" id="TIGR00589">
    <property type="entry name" value="ogt"/>
    <property type="match status" value="1"/>
</dbReference>
<name>A0A3P3XIR8_9SPIR</name>
<keyword evidence="7" id="KW-0234">DNA repair</keyword>
<dbReference type="PROSITE" id="PS00374">
    <property type="entry name" value="MGMT"/>
    <property type="match status" value="1"/>
</dbReference>
<comment type="similarity">
    <text evidence="2">Belongs to the MGMT family.</text>
</comment>
<dbReference type="SUPFAM" id="SSF46767">
    <property type="entry name" value="Methylated DNA-protein cysteine methyltransferase, C-terminal domain"/>
    <property type="match status" value="1"/>
</dbReference>
<accession>A0A3P3XIR8</accession>
<evidence type="ECO:0000256" key="2">
    <source>
        <dbReference type="ARBA" id="ARBA00008711"/>
    </source>
</evidence>
<dbReference type="Pfam" id="PF01035">
    <property type="entry name" value="DNA_binding_1"/>
    <property type="match status" value="1"/>
</dbReference>
<dbReference type="GO" id="GO:0032259">
    <property type="term" value="P:methylation"/>
    <property type="evidence" value="ECO:0007669"/>
    <property type="project" value="UniProtKB-KW"/>
</dbReference>
<evidence type="ECO:0000256" key="7">
    <source>
        <dbReference type="ARBA" id="ARBA00023204"/>
    </source>
</evidence>
<dbReference type="InterPro" id="IPR014048">
    <property type="entry name" value="MethylDNA_cys_MeTrfase_DNA-bd"/>
</dbReference>
<dbReference type="GO" id="GO:0006281">
    <property type="term" value="P:DNA repair"/>
    <property type="evidence" value="ECO:0007669"/>
    <property type="project" value="UniProtKB-KW"/>
</dbReference>
<evidence type="ECO:0000256" key="5">
    <source>
        <dbReference type="ARBA" id="ARBA00022679"/>
    </source>
</evidence>
<dbReference type="PANTHER" id="PTHR10815:SF13">
    <property type="entry name" value="METHYLATED-DNA--PROTEIN-CYSTEINE METHYLTRANSFERASE"/>
    <property type="match status" value="1"/>
</dbReference>
<dbReference type="GO" id="GO:0003908">
    <property type="term" value="F:methylated-DNA-[protein]-cysteine S-methyltransferase activity"/>
    <property type="evidence" value="ECO:0007669"/>
    <property type="project" value="UniProtKB-EC"/>
</dbReference>
<dbReference type="AlphaFoldDB" id="A0A3P3XIR8"/>
<evidence type="ECO:0000259" key="9">
    <source>
        <dbReference type="Pfam" id="PF01035"/>
    </source>
</evidence>
<proteinExistence type="inferred from homology"/>
<gene>
    <name evidence="10" type="ORF">SPIROBIBN47_270057</name>
</gene>
<evidence type="ECO:0000256" key="6">
    <source>
        <dbReference type="ARBA" id="ARBA00022763"/>
    </source>
</evidence>
<dbReference type="PANTHER" id="PTHR10815">
    <property type="entry name" value="METHYLATED-DNA--PROTEIN-CYSTEINE METHYLTRANSFERASE"/>
    <property type="match status" value="1"/>
</dbReference>
<comment type="catalytic activity">
    <reaction evidence="8">
        <text>a 6-O-methyl-2'-deoxyguanosine in DNA + L-cysteinyl-[protein] = S-methyl-L-cysteinyl-[protein] + a 2'-deoxyguanosine in DNA</text>
        <dbReference type="Rhea" id="RHEA:24000"/>
        <dbReference type="Rhea" id="RHEA-COMP:10131"/>
        <dbReference type="Rhea" id="RHEA-COMP:10132"/>
        <dbReference type="Rhea" id="RHEA-COMP:11367"/>
        <dbReference type="Rhea" id="RHEA-COMP:11368"/>
        <dbReference type="ChEBI" id="CHEBI:29950"/>
        <dbReference type="ChEBI" id="CHEBI:82612"/>
        <dbReference type="ChEBI" id="CHEBI:85445"/>
        <dbReference type="ChEBI" id="CHEBI:85448"/>
        <dbReference type="EC" id="2.1.1.63"/>
    </reaction>
</comment>